<evidence type="ECO:0000313" key="3">
    <source>
        <dbReference type="EMBL" id="TDY55936.1"/>
    </source>
</evidence>
<evidence type="ECO:0000259" key="2">
    <source>
        <dbReference type="PROSITE" id="PS50106"/>
    </source>
</evidence>
<dbReference type="InterPro" id="IPR036034">
    <property type="entry name" value="PDZ_sf"/>
</dbReference>
<dbReference type="OrthoDB" id="4209at2"/>
<reference evidence="3 4" key="1">
    <citation type="submission" date="2019-03" db="EMBL/GenBank/DDBJ databases">
        <title>Genomic Encyclopedia of Type Strains, Phase IV (KMG-IV): sequencing the most valuable type-strain genomes for metagenomic binning, comparative biology and taxonomic classification.</title>
        <authorList>
            <person name="Goeker M."/>
        </authorList>
    </citation>
    <scope>NUCLEOTIDE SEQUENCE [LARGE SCALE GENOMIC DNA]</scope>
    <source>
        <strain evidence="3 4">DSM 25964</strain>
    </source>
</reference>
<sequence>MKKFTFLVLLMALFSTPAMAATIYTTTINETTIPRVQDVILEIMMGKNFYIDDVDANKVIVGKNFGDGIWVPTTFCKVKFNLLERDGNVKVMVTQTDTVGVVSRQRPIDHLVPFIQEIKNTIDGTPVAHISSEAVNQLPGSGNVREKALGIRLGAKLENGHIVIKDIDSASIAADAGLVAGDRIVEVNGRPSKDFDVNALQSYLANKSAQKSAIFLVYARDGKEHLVTLKE</sequence>
<feature type="chain" id="PRO_5020484923" evidence="1">
    <location>
        <begin position="21"/>
        <end position="231"/>
    </location>
</feature>
<dbReference type="Proteomes" id="UP000295066">
    <property type="component" value="Unassembled WGS sequence"/>
</dbReference>
<dbReference type="InterPro" id="IPR041489">
    <property type="entry name" value="PDZ_6"/>
</dbReference>
<proteinExistence type="predicted"/>
<dbReference type="EMBL" id="SORI01000020">
    <property type="protein sequence ID" value="TDY55936.1"/>
    <property type="molecule type" value="Genomic_DNA"/>
</dbReference>
<protein>
    <submittedName>
        <fullName evidence="3">PDZ domain-containing protein</fullName>
    </submittedName>
</protein>
<feature type="signal peptide" evidence="1">
    <location>
        <begin position="1"/>
        <end position="20"/>
    </location>
</feature>
<accession>A0A4R8M432</accession>
<dbReference type="AlphaFoldDB" id="A0A4R8M432"/>
<gene>
    <name evidence="3" type="ORF">C8D99_12017</name>
</gene>
<dbReference type="Pfam" id="PF17820">
    <property type="entry name" value="PDZ_6"/>
    <property type="match status" value="1"/>
</dbReference>
<dbReference type="SMART" id="SM00228">
    <property type="entry name" value="PDZ"/>
    <property type="match status" value="1"/>
</dbReference>
<comment type="caution">
    <text evidence="3">The sequence shown here is derived from an EMBL/GenBank/DDBJ whole genome shotgun (WGS) entry which is preliminary data.</text>
</comment>
<keyword evidence="4" id="KW-1185">Reference proteome</keyword>
<evidence type="ECO:0000313" key="4">
    <source>
        <dbReference type="Proteomes" id="UP000295066"/>
    </source>
</evidence>
<dbReference type="RefSeq" id="WP_133958775.1">
    <property type="nucleotide sequence ID" value="NZ_SORI01000020.1"/>
</dbReference>
<name>A0A4R8M432_9BACT</name>
<dbReference type="SUPFAM" id="SSF50156">
    <property type="entry name" value="PDZ domain-like"/>
    <property type="match status" value="1"/>
</dbReference>
<organism evidence="3 4">
    <name type="scientific">Aminivibrio pyruvatiphilus</name>
    <dbReference type="NCBI Taxonomy" id="1005740"/>
    <lineage>
        <taxon>Bacteria</taxon>
        <taxon>Thermotogati</taxon>
        <taxon>Synergistota</taxon>
        <taxon>Synergistia</taxon>
        <taxon>Synergistales</taxon>
        <taxon>Aminobacteriaceae</taxon>
        <taxon>Aminivibrio</taxon>
    </lineage>
</organism>
<dbReference type="PROSITE" id="PS50106">
    <property type="entry name" value="PDZ"/>
    <property type="match status" value="1"/>
</dbReference>
<dbReference type="InterPro" id="IPR001478">
    <property type="entry name" value="PDZ"/>
</dbReference>
<keyword evidence="1" id="KW-0732">Signal</keyword>
<dbReference type="Gene3D" id="2.30.42.10">
    <property type="match status" value="1"/>
</dbReference>
<evidence type="ECO:0000256" key="1">
    <source>
        <dbReference type="SAM" id="SignalP"/>
    </source>
</evidence>
<feature type="domain" description="PDZ" evidence="2">
    <location>
        <begin position="141"/>
        <end position="191"/>
    </location>
</feature>